<name>A0A5P9JU40_9HYPH</name>
<reference evidence="1 2" key="1">
    <citation type="submission" date="2019-10" db="EMBL/GenBank/DDBJ databases">
        <title>Isolation, Identification of Microvirga thermotolerans HR1, a novel thermophilic bacterium and Comparative Genomics of the genus Microvirga.</title>
        <authorList>
            <person name="Li J."/>
            <person name="Zhang W."/>
            <person name="Lin M."/>
            <person name="Wang J."/>
        </authorList>
    </citation>
    <scope>NUCLEOTIDE SEQUENCE [LARGE SCALE GENOMIC DNA]</scope>
    <source>
        <strain evidence="1 2">HR1</strain>
    </source>
</reference>
<dbReference type="EMBL" id="CP045423">
    <property type="protein sequence ID" value="QFU16342.1"/>
    <property type="molecule type" value="Genomic_DNA"/>
</dbReference>
<sequence>MSALGFNIKKGELWHCVLSGTRREPVYVSHNRDRFDPDQPRIALANYFKQTFGEIISRTAPGRLAYRLSLDANSADQVAYLTFPFGILNLVAHDRSLPISEYVSQSFSKKALGFVGNKFEACDEMIANRPEKWGDPEKLAALAAWMTLDA</sequence>
<evidence type="ECO:0000313" key="1">
    <source>
        <dbReference type="EMBL" id="QFU16342.1"/>
    </source>
</evidence>
<dbReference type="RefSeq" id="WP_152585986.1">
    <property type="nucleotide sequence ID" value="NZ_CP045423.1"/>
</dbReference>
<dbReference type="KEGG" id="mico:GDR74_08950"/>
<evidence type="ECO:0000313" key="2">
    <source>
        <dbReference type="Proteomes" id="UP000325614"/>
    </source>
</evidence>
<keyword evidence="2" id="KW-1185">Reference proteome</keyword>
<proteinExistence type="predicted"/>
<organism evidence="1 2">
    <name type="scientific">Microvirga thermotolerans</name>
    <dbReference type="NCBI Taxonomy" id="2651334"/>
    <lineage>
        <taxon>Bacteria</taxon>
        <taxon>Pseudomonadati</taxon>
        <taxon>Pseudomonadota</taxon>
        <taxon>Alphaproteobacteria</taxon>
        <taxon>Hyphomicrobiales</taxon>
        <taxon>Methylobacteriaceae</taxon>
        <taxon>Microvirga</taxon>
    </lineage>
</organism>
<dbReference type="AlphaFoldDB" id="A0A5P9JU40"/>
<protein>
    <submittedName>
        <fullName evidence="1">Uncharacterized protein</fullName>
    </submittedName>
</protein>
<dbReference type="Proteomes" id="UP000325614">
    <property type="component" value="Chromosome"/>
</dbReference>
<gene>
    <name evidence="1" type="ORF">GDR74_08950</name>
</gene>
<accession>A0A5P9JU40</accession>